<keyword evidence="3" id="KW-1185">Reference proteome</keyword>
<dbReference type="Proteomes" id="UP000321424">
    <property type="component" value="Unassembled WGS sequence"/>
</dbReference>
<dbReference type="OrthoDB" id="4563313at2"/>
<dbReference type="EMBL" id="BJXA01000018">
    <property type="protein sequence ID" value="GEM38732.1"/>
    <property type="molecule type" value="Genomic_DNA"/>
</dbReference>
<reference evidence="2 3" key="1">
    <citation type="submission" date="2019-07" db="EMBL/GenBank/DDBJ databases">
        <title>Whole genome shotgun sequence of Nocardia ninae NBRC 108245.</title>
        <authorList>
            <person name="Hosoyama A."/>
            <person name="Uohara A."/>
            <person name="Ohji S."/>
            <person name="Ichikawa N."/>
        </authorList>
    </citation>
    <scope>NUCLEOTIDE SEQUENCE [LARGE SCALE GENOMIC DNA]</scope>
    <source>
        <strain evidence="2 3">NBRC 108245</strain>
    </source>
</reference>
<protein>
    <recommendedName>
        <fullName evidence="1">Knr4/Smi1-like domain-containing protein</fullName>
    </recommendedName>
</protein>
<sequence>MPHPAPDTFAQVWARFLHHLRVHSPASAATLQPGATAEQIAHLEAVQGFALHPDVRALLEHHNGTAYVDGNTVEGADFLPMGYMLDPIAQILAGHEWRTTFSTENRAMGIPEETLYGHAHQWVPIAHSIDAGILFVEHRPGPTYGHVIELGIGSGAFEGTLWADTLLEFFDALTHSLDTRTPFHDQTPCLRESNLTGKIYLDWDWDE</sequence>
<evidence type="ECO:0000313" key="3">
    <source>
        <dbReference type="Proteomes" id="UP000321424"/>
    </source>
</evidence>
<dbReference type="AlphaFoldDB" id="A0A511MDM5"/>
<dbReference type="SUPFAM" id="SSF160631">
    <property type="entry name" value="SMI1/KNR4-like"/>
    <property type="match status" value="1"/>
</dbReference>
<dbReference type="InterPro" id="IPR037883">
    <property type="entry name" value="Knr4/Smi1-like_sf"/>
</dbReference>
<feature type="domain" description="Knr4/Smi1-like" evidence="1">
    <location>
        <begin position="34"/>
        <end position="172"/>
    </location>
</feature>
<accession>A0A511MDM5</accession>
<dbReference type="Pfam" id="PF09346">
    <property type="entry name" value="SMI1_KNR4"/>
    <property type="match status" value="1"/>
</dbReference>
<evidence type="ECO:0000313" key="2">
    <source>
        <dbReference type="EMBL" id="GEM38732.1"/>
    </source>
</evidence>
<evidence type="ECO:0000259" key="1">
    <source>
        <dbReference type="SMART" id="SM00860"/>
    </source>
</evidence>
<comment type="caution">
    <text evidence="2">The sequence shown here is derived from an EMBL/GenBank/DDBJ whole genome shotgun (WGS) entry which is preliminary data.</text>
</comment>
<name>A0A511MDM5_9NOCA</name>
<dbReference type="RefSeq" id="WP_147131333.1">
    <property type="nucleotide sequence ID" value="NZ_BJXA01000018.1"/>
</dbReference>
<organism evidence="2 3">
    <name type="scientific">Nocardia ninae NBRC 108245</name>
    <dbReference type="NCBI Taxonomy" id="1210091"/>
    <lineage>
        <taxon>Bacteria</taxon>
        <taxon>Bacillati</taxon>
        <taxon>Actinomycetota</taxon>
        <taxon>Actinomycetes</taxon>
        <taxon>Mycobacteriales</taxon>
        <taxon>Nocardiaceae</taxon>
        <taxon>Nocardia</taxon>
    </lineage>
</organism>
<dbReference type="InterPro" id="IPR018958">
    <property type="entry name" value="Knr4/Smi1-like_dom"/>
</dbReference>
<dbReference type="SMART" id="SM00860">
    <property type="entry name" value="SMI1_KNR4"/>
    <property type="match status" value="1"/>
</dbReference>
<proteinExistence type="predicted"/>
<gene>
    <name evidence="2" type="ORF">NN4_32510</name>
</gene>